<name>A0A7D6CGV4_9ACTN</name>
<feature type="domain" description="Trypsin-co-occurring" evidence="1">
    <location>
        <begin position="20"/>
        <end position="111"/>
    </location>
</feature>
<dbReference type="Pfam" id="PF19493">
    <property type="entry name" value="Trypco1"/>
    <property type="match status" value="1"/>
</dbReference>
<dbReference type="AlphaFoldDB" id="A0A7D6CGV4"/>
<dbReference type="NCBIfam" id="NF041216">
    <property type="entry name" value="CU044_2847_fam"/>
    <property type="match status" value="1"/>
</dbReference>
<organism evidence="2">
    <name type="scientific">Micromonospora carbonacea</name>
    <dbReference type="NCBI Taxonomy" id="47853"/>
    <lineage>
        <taxon>Bacteria</taxon>
        <taxon>Bacillati</taxon>
        <taxon>Actinomycetota</taxon>
        <taxon>Actinomycetes</taxon>
        <taxon>Micromonosporales</taxon>
        <taxon>Micromonosporaceae</taxon>
        <taxon>Micromonospora</taxon>
    </lineage>
</organism>
<dbReference type="InterPro" id="IPR045794">
    <property type="entry name" value="Trypco1"/>
</dbReference>
<reference evidence="2" key="1">
    <citation type="submission" date="2020-08" db="EMBL/GenBank/DDBJ databases">
        <title>A bifunctional nitrone conjugated secondary metabolite targeting the ribosome.</title>
        <authorList>
            <person name="Limbrick E.M."/>
            <person name="Graf M."/>
            <person name="Derewacz D.K."/>
            <person name="Nguyen F."/>
            <person name="Spraggins J.M."/>
            <person name="Wieland M."/>
            <person name="Ynigez-Gutierrez A.E."/>
            <person name="Reisman B.J."/>
            <person name="Zinshteyn B."/>
            <person name="McCulloch K."/>
            <person name="Iverson T.M."/>
            <person name="Green R."/>
            <person name="Wilson D.N."/>
            <person name="Bachmann B.O."/>
        </authorList>
    </citation>
    <scope>NUCLEOTIDE SEQUENCE</scope>
    <source>
        <strain evidence="2">Africana</strain>
    </source>
</reference>
<proteinExistence type="predicted"/>
<evidence type="ECO:0000313" key="2">
    <source>
        <dbReference type="EMBL" id="QLK01015.1"/>
    </source>
</evidence>
<gene>
    <name evidence="2" type="ORF">HZU44_14115</name>
</gene>
<accession>A0A7D6CGV4</accession>
<sequence>MNEDGVAVDGSERLVPLRVDGHVVYLSTGVLREGASSDEVEVASRPTSLDEALAGLAAFAGKMADSLREAQVTRLSVEFSCEFAVESGKFVAILGKASAKSGVKVGLEWEKPTT</sequence>
<evidence type="ECO:0000259" key="1">
    <source>
        <dbReference type="Pfam" id="PF19493"/>
    </source>
</evidence>
<dbReference type="EMBL" id="CP058905">
    <property type="protein sequence ID" value="QLK01015.1"/>
    <property type="molecule type" value="Genomic_DNA"/>
</dbReference>
<protein>
    <recommendedName>
        <fullName evidence="1">Trypsin-co-occurring domain-containing protein</fullName>
    </recommendedName>
</protein>